<dbReference type="HAMAP" id="MF_01008">
    <property type="entry name" value="MraZ"/>
    <property type="match status" value="1"/>
</dbReference>
<dbReference type="Pfam" id="PF02381">
    <property type="entry name" value="MraZ"/>
    <property type="match status" value="2"/>
</dbReference>
<evidence type="ECO:0000256" key="7">
    <source>
        <dbReference type="HAMAP-Rule" id="MF_01008"/>
    </source>
</evidence>
<dbReference type="InterPro" id="IPR003444">
    <property type="entry name" value="MraZ"/>
</dbReference>
<dbReference type="GO" id="GO:0003700">
    <property type="term" value="F:DNA-binding transcription factor activity"/>
    <property type="evidence" value="ECO:0007669"/>
    <property type="project" value="UniProtKB-UniRule"/>
</dbReference>
<keyword evidence="6 7" id="KW-0804">Transcription</keyword>
<gene>
    <name evidence="7" type="primary">mraZ</name>
</gene>
<dbReference type="InterPro" id="IPR035642">
    <property type="entry name" value="MraZ_N"/>
</dbReference>
<dbReference type="PANTHER" id="PTHR34701:SF1">
    <property type="entry name" value="TRANSCRIPTIONAL REGULATOR MRAZ"/>
    <property type="match status" value="1"/>
</dbReference>
<comment type="subunit">
    <text evidence="7">Forms oligomers.</text>
</comment>
<evidence type="ECO:0000259" key="8">
    <source>
        <dbReference type="PROSITE" id="PS51740"/>
    </source>
</evidence>
<dbReference type="PANTHER" id="PTHR34701">
    <property type="entry name" value="TRANSCRIPTIONAL REGULATOR MRAZ"/>
    <property type="match status" value="1"/>
</dbReference>
<comment type="subcellular location">
    <subcellularLocation>
        <location evidence="7">Cytoplasm</location>
        <location evidence="7">Nucleoid</location>
    </subcellularLocation>
</comment>
<organism evidence="9">
    <name type="scientific">uncultured bacterium contig00015</name>
    <dbReference type="NCBI Taxonomy" id="1181506"/>
    <lineage>
        <taxon>Bacteria</taxon>
        <taxon>environmental samples</taxon>
    </lineage>
</organism>
<keyword evidence="9" id="KW-0131">Cell cycle</keyword>
<evidence type="ECO:0000256" key="1">
    <source>
        <dbReference type="ARBA" id="ARBA00013860"/>
    </source>
</evidence>
<dbReference type="Gene3D" id="3.40.1550.20">
    <property type="entry name" value="Transcriptional regulator MraZ domain"/>
    <property type="match status" value="1"/>
</dbReference>
<dbReference type="SUPFAM" id="SSF89447">
    <property type="entry name" value="AbrB/MazE/MraZ-like"/>
    <property type="match status" value="1"/>
</dbReference>
<reference evidence="9" key="1">
    <citation type="submission" date="2012-03" db="EMBL/GenBank/DDBJ databases">
        <title>Functional metagenomics reveals considerable lignocellulase gene clusters in the gut microbiome of a wood-feeding higher termite.</title>
        <authorList>
            <person name="Liu N."/>
        </authorList>
    </citation>
    <scope>NUCLEOTIDE SEQUENCE</scope>
</reference>
<protein>
    <recommendedName>
        <fullName evidence="1 7">Transcriptional regulator MraZ</fullName>
    </recommendedName>
</protein>
<keyword evidence="2 7" id="KW-0963">Cytoplasm</keyword>
<evidence type="ECO:0000256" key="2">
    <source>
        <dbReference type="ARBA" id="ARBA00022490"/>
    </source>
</evidence>
<evidence type="ECO:0000256" key="4">
    <source>
        <dbReference type="ARBA" id="ARBA00023015"/>
    </source>
</evidence>
<evidence type="ECO:0000256" key="3">
    <source>
        <dbReference type="ARBA" id="ARBA00022737"/>
    </source>
</evidence>
<dbReference type="GO" id="GO:0051301">
    <property type="term" value="P:cell division"/>
    <property type="evidence" value="ECO:0007669"/>
    <property type="project" value="UniProtKB-KW"/>
</dbReference>
<dbReference type="GO" id="GO:2000143">
    <property type="term" value="P:negative regulation of DNA-templated transcription initiation"/>
    <property type="evidence" value="ECO:0007669"/>
    <property type="project" value="TreeGrafter"/>
</dbReference>
<dbReference type="InterPro" id="IPR038619">
    <property type="entry name" value="MraZ_sf"/>
</dbReference>
<dbReference type="GO" id="GO:0009295">
    <property type="term" value="C:nucleoid"/>
    <property type="evidence" value="ECO:0007669"/>
    <property type="project" value="UniProtKB-SubCell"/>
</dbReference>
<dbReference type="GO" id="GO:0000976">
    <property type="term" value="F:transcription cis-regulatory region binding"/>
    <property type="evidence" value="ECO:0007669"/>
    <property type="project" value="TreeGrafter"/>
</dbReference>
<dbReference type="CDD" id="cd16321">
    <property type="entry name" value="MraZ_C"/>
    <property type="match status" value="1"/>
</dbReference>
<dbReference type="InterPro" id="IPR035644">
    <property type="entry name" value="MraZ_C"/>
</dbReference>
<dbReference type="CDD" id="cd16320">
    <property type="entry name" value="MraZ_N"/>
    <property type="match status" value="1"/>
</dbReference>
<dbReference type="PROSITE" id="PS51740">
    <property type="entry name" value="SPOVT_ABRB"/>
    <property type="match status" value="1"/>
</dbReference>
<evidence type="ECO:0000256" key="6">
    <source>
        <dbReference type="ARBA" id="ARBA00023163"/>
    </source>
</evidence>
<evidence type="ECO:0000256" key="5">
    <source>
        <dbReference type="ARBA" id="ARBA00023125"/>
    </source>
</evidence>
<keyword evidence="3" id="KW-0677">Repeat</keyword>
<keyword evidence="5 7" id="KW-0238">DNA-binding</keyword>
<comment type="similarity">
    <text evidence="7">Belongs to the MraZ family.</text>
</comment>
<name>A0A806KI55_9BACT</name>
<dbReference type="InterPro" id="IPR007159">
    <property type="entry name" value="SpoVT-AbrB_dom"/>
</dbReference>
<evidence type="ECO:0000313" key="9">
    <source>
        <dbReference type="EMBL" id="AGS54377.1"/>
    </source>
</evidence>
<proteinExistence type="inferred from homology"/>
<dbReference type="EMBL" id="JQ844295">
    <property type="protein sequence ID" value="AGS54377.1"/>
    <property type="molecule type" value="Genomic_DNA"/>
</dbReference>
<keyword evidence="9" id="KW-0132">Cell division</keyword>
<dbReference type="InterPro" id="IPR037914">
    <property type="entry name" value="SpoVT-AbrB_sf"/>
</dbReference>
<sequence>MELELLTGTFETTLDDKNRVVVPASLREHYTGALYLIRGVEKCVWVMTPDNYYKKLEDFREQAQTKGFNAGQIDAFYYQHVTTRHKVEVDVKTGRIQVPAPLKSYAKLEKDCLVVCSRDHLEIWNTELNNDFMEEVRIVNKDIHNKMSARADFLPGAGQE</sequence>
<dbReference type="InterPro" id="IPR020603">
    <property type="entry name" value="MraZ_dom"/>
</dbReference>
<feature type="domain" description="SpoVT-AbrB" evidence="8">
    <location>
        <begin position="9"/>
        <end position="51"/>
    </location>
</feature>
<keyword evidence="4 7" id="KW-0805">Transcription regulation</keyword>
<accession>A0A806KI55</accession>
<dbReference type="AlphaFoldDB" id="A0A806KI55"/>
<dbReference type="GO" id="GO:0005737">
    <property type="term" value="C:cytoplasm"/>
    <property type="evidence" value="ECO:0007669"/>
    <property type="project" value="UniProtKB-UniRule"/>
</dbReference>